<gene>
    <name evidence="1" type="ORF">BV510_23645</name>
    <name evidence="2" type="ORF">CRI78_02430</name>
</gene>
<name>A0A1Q4HL05_9MYCO</name>
<comment type="caution">
    <text evidence="1">The sequence shown here is derived from an EMBL/GenBank/DDBJ whole genome shotgun (WGS) entry which is preliminary data.</text>
</comment>
<evidence type="ECO:0000313" key="4">
    <source>
        <dbReference type="Proteomes" id="UP000220340"/>
    </source>
</evidence>
<accession>A0A1Q4HL05</accession>
<dbReference type="AlphaFoldDB" id="A0A1Q4HL05"/>
<protein>
    <submittedName>
        <fullName evidence="1">Uncharacterized protein</fullName>
    </submittedName>
</protein>
<keyword evidence="4" id="KW-1185">Reference proteome</keyword>
<dbReference type="Proteomes" id="UP000220340">
    <property type="component" value="Unassembled WGS sequence"/>
</dbReference>
<evidence type="ECO:0000313" key="1">
    <source>
        <dbReference type="EMBL" id="OPE48497.1"/>
    </source>
</evidence>
<organism evidence="1 3">
    <name type="scientific">Mycolicibacterium diernhoferi</name>
    <dbReference type="NCBI Taxonomy" id="1801"/>
    <lineage>
        <taxon>Bacteria</taxon>
        <taxon>Bacillati</taxon>
        <taxon>Actinomycetota</taxon>
        <taxon>Actinomycetes</taxon>
        <taxon>Mycobacteriales</taxon>
        <taxon>Mycobacteriaceae</taxon>
        <taxon>Mycolicibacterium</taxon>
    </lineage>
</organism>
<dbReference type="EMBL" id="PDCR01000002">
    <property type="protein sequence ID" value="PEG56244.1"/>
    <property type="molecule type" value="Genomic_DNA"/>
</dbReference>
<dbReference type="EMBL" id="MIJD01000326">
    <property type="protein sequence ID" value="OPE48497.1"/>
    <property type="molecule type" value="Genomic_DNA"/>
</dbReference>
<evidence type="ECO:0000313" key="3">
    <source>
        <dbReference type="Proteomes" id="UP000191039"/>
    </source>
</evidence>
<reference evidence="1 3" key="1">
    <citation type="submission" date="2016-09" db="EMBL/GenBank/DDBJ databases">
        <title>genome sequences of unsequenced Mycobacteria.</title>
        <authorList>
            <person name="Greninger A.L."/>
            <person name="Jerome K.R."/>
            <person name="Mcnair B."/>
            <person name="Wallis C."/>
            <person name="Fang F."/>
        </authorList>
    </citation>
    <scope>NUCLEOTIDE SEQUENCE [LARGE SCALE GENOMIC DNA]</scope>
    <source>
        <strain evidence="1 3">BM1</strain>
    </source>
</reference>
<reference evidence="2 4" key="2">
    <citation type="submission" date="2017-10" db="EMBL/GenBank/DDBJ databases">
        <title>The new phylogeny of genus Mycobacterium.</title>
        <authorList>
            <person name="Tortoli E."/>
            <person name="Trovato A."/>
            <person name="Cirillo D.M."/>
        </authorList>
    </citation>
    <scope>NUCLEOTIDE SEQUENCE [LARGE SCALE GENOMIC DNA]</scope>
    <source>
        <strain evidence="2 4">IP141170001</strain>
    </source>
</reference>
<dbReference type="Proteomes" id="UP000191039">
    <property type="component" value="Unassembled WGS sequence"/>
</dbReference>
<proteinExistence type="predicted"/>
<sequence>MHQPEGANFHLTVEFADSSEKGRSFNLSHNTDIAVVIADAGDQVTFTPGFTLLRGTLSTGDLFTFGTAVFLPVGSVEYLGHTWEKFSLTKTYHLVGDSLTVDFQNPAIEPRPYPLSEPLTLFSAAWETGQVIAGLLGER</sequence>
<evidence type="ECO:0000313" key="2">
    <source>
        <dbReference type="EMBL" id="PEG56244.1"/>
    </source>
</evidence>